<dbReference type="Pfam" id="PF13970">
    <property type="entry name" value="DUF4221"/>
    <property type="match status" value="1"/>
</dbReference>
<name>A0ABR9AJ89_9BACT</name>
<sequence length="380" mass="43618">MMKKLLFAALPFLIFSCSEKSSKVTSSLSENAEKKFTLEVLDTLFIDSGENIILIENQVPRTDFSDDLNYYFNYNRKQNLIDVINLNTLKLDKQIPFDTEGPNGTTSNVSSIDHFGHGNFMINNFGDGIQIFDRNGQKLENFKLNNDDLKGDRLSINERINTFGTIDPITYKYYSIYGHGYGEPHGIAVINIESKSLTKKPIKGLDAIKAYKVELLSDGGRMSRNSSIYFQMVNDKILISNGSVNELFVYDMKNDTTIHHSFESKLTANRQPKPSKNLVHSKEEFNKTYLETENVVSFKNFIADPGHERYYRISIGKGSLNMQEWTYVLTAFDKNFNQISENEIPNEHYSTNNFIKDNKIFFQHNIEDELAFVVMAIKEI</sequence>
<organism evidence="1 2">
    <name type="scientific">Echinicola arenosa</name>
    <dbReference type="NCBI Taxonomy" id="2774144"/>
    <lineage>
        <taxon>Bacteria</taxon>
        <taxon>Pseudomonadati</taxon>
        <taxon>Bacteroidota</taxon>
        <taxon>Cytophagia</taxon>
        <taxon>Cytophagales</taxon>
        <taxon>Cyclobacteriaceae</taxon>
        <taxon>Echinicola</taxon>
    </lineage>
</organism>
<reference evidence="1 2" key="1">
    <citation type="submission" date="2020-09" db="EMBL/GenBank/DDBJ databases">
        <title>Echinicola sp. CAU 1574 isolated from sand of Sido Beach.</title>
        <authorList>
            <person name="Kim W."/>
        </authorList>
    </citation>
    <scope>NUCLEOTIDE SEQUENCE [LARGE SCALE GENOMIC DNA]</scope>
    <source>
        <strain evidence="1 2">CAU 1574</strain>
    </source>
</reference>
<dbReference type="SUPFAM" id="SSF63825">
    <property type="entry name" value="YWTD domain"/>
    <property type="match status" value="1"/>
</dbReference>
<dbReference type="RefSeq" id="WP_192009655.1">
    <property type="nucleotide sequence ID" value="NZ_JACYTQ010000002.1"/>
</dbReference>
<accession>A0ABR9AJ89</accession>
<dbReference type="Proteomes" id="UP000647133">
    <property type="component" value="Unassembled WGS sequence"/>
</dbReference>
<proteinExistence type="predicted"/>
<gene>
    <name evidence="1" type="ORF">IFO69_08630</name>
</gene>
<evidence type="ECO:0000313" key="1">
    <source>
        <dbReference type="EMBL" id="MBD8488806.1"/>
    </source>
</evidence>
<protein>
    <submittedName>
        <fullName evidence="1">DUF4221 family protein</fullName>
    </submittedName>
</protein>
<dbReference type="PROSITE" id="PS51257">
    <property type="entry name" value="PROKAR_LIPOPROTEIN"/>
    <property type="match status" value="1"/>
</dbReference>
<dbReference type="InterPro" id="IPR025316">
    <property type="entry name" value="DUF4221"/>
</dbReference>
<evidence type="ECO:0000313" key="2">
    <source>
        <dbReference type="Proteomes" id="UP000647133"/>
    </source>
</evidence>
<keyword evidence="2" id="KW-1185">Reference proteome</keyword>
<dbReference type="EMBL" id="JACYTQ010000002">
    <property type="protein sequence ID" value="MBD8488806.1"/>
    <property type="molecule type" value="Genomic_DNA"/>
</dbReference>
<comment type="caution">
    <text evidence="1">The sequence shown here is derived from an EMBL/GenBank/DDBJ whole genome shotgun (WGS) entry which is preliminary data.</text>
</comment>